<protein>
    <submittedName>
        <fullName evidence="2">Uncharacterized protein</fullName>
    </submittedName>
</protein>
<comment type="caution">
    <text evidence="2">The sequence shown here is derived from an EMBL/GenBank/DDBJ whole genome shotgun (WGS) entry which is preliminary data.</text>
</comment>
<reference evidence="3" key="1">
    <citation type="journal article" date="2019" name="Int. J. Syst. Evol. Microbiol.">
        <title>The Global Catalogue of Microorganisms (GCM) 10K type strain sequencing project: providing services to taxonomists for standard genome sequencing and annotation.</title>
        <authorList>
            <consortium name="The Broad Institute Genomics Platform"/>
            <consortium name="The Broad Institute Genome Sequencing Center for Infectious Disease"/>
            <person name="Wu L."/>
            <person name="Ma J."/>
        </authorList>
    </citation>
    <scope>NUCLEOTIDE SEQUENCE [LARGE SCALE GENOMIC DNA]</scope>
    <source>
        <strain evidence="3">JCM 17138</strain>
    </source>
</reference>
<accession>A0ABP7IB53</accession>
<organism evidence="2 3">
    <name type="scientific">Streptomyces coacervatus</name>
    <dbReference type="NCBI Taxonomy" id="647381"/>
    <lineage>
        <taxon>Bacteria</taxon>
        <taxon>Bacillati</taxon>
        <taxon>Actinomycetota</taxon>
        <taxon>Actinomycetes</taxon>
        <taxon>Kitasatosporales</taxon>
        <taxon>Streptomycetaceae</taxon>
        <taxon>Streptomyces</taxon>
    </lineage>
</organism>
<feature type="region of interest" description="Disordered" evidence="1">
    <location>
        <begin position="1"/>
        <end position="40"/>
    </location>
</feature>
<dbReference type="Proteomes" id="UP001501009">
    <property type="component" value="Unassembled WGS sequence"/>
</dbReference>
<name>A0ABP7IB53_9ACTN</name>
<evidence type="ECO:0000313" key="2">
    <source>
        <dbReference type="EMBL" id="GAA3814065.1"/>
    </source>
</evidence>
<evidence type="ECO:0000256" key="1">
    <source>
        <dbReference type="SAM" id="MobiDB-lite"/>
    </source>
</evidence>
<dbReference type="EMBL" id="BAABDE010000022">
    <property type="protein sequence ID" value="GAA3814065.1"/>
    <property type="molecule type" value="Genomic_DNA"/>
</dbReference>
<keyword evidence="3" id="KW-1185">Reference proteome</keyword>
<proteinExistence type="predicted"/>
<gene>
    <name evidence="2" type="ORF">GCM10022403_054570</name>
</gene>
<sequence length="70" mass="7495">MRRAAMGLTCAAPLPDALPDPPEESEELQAATPDSAVTTAIERPMRRTVVLFISSPTLMRLLCPHANAGH</sequence>
<evidence type="ECO:0000313" key="3">
    <source>
        <dbReference type="Proteomes" id="UP001501009"/>
    </source>
</evidence>